<keyword evidence="3" id="KW-1185">Reference proteome</keyword>
<evidence type="ECO:0000313" key="2">
    <source>
        <dbReference type="EMBL" id="KND87887.1"/>
    </source>
</evidence>
<gene>
    <name evidence="2" type="ORF">TOPH_07440</name>
</gene>
<accession>A0A0L0N1C1</accession>
<dbReference type="OrthoDB" id="540004at2759"/>
<dbReference type="AlphaFoldDB" id="A0A0L0N1C1"/>
<comment type="caution">
    <text evidence="2">The sequence shown here is derived from an EMBL/GenBank/DDBJ whole genome shotgun (WGS) entry which is preliminary data.</text>
</comment>
<name>A0A0L0N1C1_TOLOC</name>
<keyword evidence="2" id="KW-0489">Methyltransferase</keyword>
<reference evidence="2 3" key="1">
    <citation type="journal article" date="2015" name="BMC Genomics">
        <title>The genome of the truffle-parasite Tolypocladium ophioglossoides and the evolution of antifungal peptaibiotics.</title>
        <authorList>
            <person name="Quandt C.A."/>
            <person name="Bushley K.E."/>
            <person name="Spatafora J.W."/>
        </authorList>
    </citation>
    <scope>NUCLEOTIDE SEQUENCE [LARGE SCALE GENOMIC DNA]</scope>
    <source>
        <strain evidence="2 3">CBS 100239</strain>
    </source>
</reference>
<dbReference type="Proteomes" id="UP000036947">
    <property type="component" value="Unassembled WGS sequence"/>
</dbReference>
<dbReference type="GO" id="GO:0032259">
    <property type="term" value="P:methylation"/>
    <property type="evidence" value="ECO:0007669"/>
    <property type="project" value="UniProtKB-KW"/>
</dbReference>
<dbReference type="InterPro" id="IPR029063">
    <property type="entry name" value="SAM-dependent_MTases_sf"/>
</dbReference>
<keyword evidence="2" id="KW-0808">Transferase</keyword>
<evidence type="ECO:0000259" key="1">
    <source>
        <dbReference type="Pfam" id="PF08241"/>
    </source>
</evidence>
<dbReference type="InterPro" id="IPR052356">
    <property type="entry name" value="Thiol_S-MT"/>
</dbReference>
<dbReference type="PANTHER" id="PTHR45036:SF1">
    <property type="entry name" value="METHYLTRANSFERASE LIKE 7A"/>
    <property type="match status" value="1"/>
</dbReference>
<dbReference type="PANTHER" id="PTHR45036">
    <property type="entry name" value="METHYLTRANSFERASE LIKE 7B"/>
    <property type="match status" value="1"/>
</dbReference>
<feature type="domain" description="Methyltransferase type 11" evidence="1">
    <location>
        <begin position="50"/>
        <end position="154"/>
    </location>
</feature>
<dbReference type="CDD" id="cd02440">
    <property type="entry name" value="AdoMet_MTases"/>
    <property type="match status" value="1"/>
</dbReference>
<dbReference type="Pfam" id="PF08241">
    <property type="entry name" value="Methyltransf_11"/>
    <property type="match status" value="1"/>
</dbReference>
<organism evidence="2 3">
    <name type="scientific">Tolypocladium ophioglossoides (strain CBS 100239)</name>
    <name type="common">Snaketongue truffleclub</name>
    <name type="synonym">Elaphocordyceps ophioglossoides</name>
    <dbReference type="NCBI Taxonomy" id="1163406"/>
    <lineage>
        <taxon>Eukaryota</taxon>
        <taxon>Fungi</taxon>
        <taxon>Dikarya</taxon>
        <taxon>Ascomycota</taxon>
        <taxon>Pezizomycotina</taxon>
        <taxon>Sordariomycetes</taxon>
        <taxon>Hypocreomycetidae</taxon>
        <taxon>Hypocreales</taxon>
        <taxon>Ophiocordycipitaceae</taxon>
        <taxon>Tolypocladium</taxon>
    </lineage>
</organism>
<proteinExistence type="predicted"/>
<dbReference type="STRING" id="1163406.A0A0L0N1C1"/>
<dbReference type="GO" id="GO:0008757">
    <property type="term" value="F:S-adenosylmethionine-dependent methyltransferase activity"/>
    <property type="evidence" value="ECO:0007669"/>
    <property type="project" value="InterPro"/>
</dbReference>
<dbReference type="SUPFAM" id="SSF53335">
    <property type="entry name" value="S-adenosyl-L-methionine-dependent methyltransferases"/>
    <property type="match status" value="1"/>
</dbReference>
<dbReference type="EMBL" id="LFRF01000031">
    <property type="protein sequence ID" value="KND87887.1"/>
    <property type="molecule type" value="Genomic_DNA"/>
</dbReference>
<dbReference type="Gene3D" id="3.40.50.150">
    <property type="entry name" value="Vaccinia Virus protein VP39"/>
    <property type="match status" value="1"/>
</dbReference>
<sequence>MAWQIKDRFCSYIEPLERLPDAIWDDDFIRFEQDWTTVPKLVSEASGVVLELGPGLGNQLRRFDKTSVTRIIGVESNAHFSPDIQRQIQEQGLDHIYELLMCGVEDGSALERHGIVADSLDTVLSIQVLCSVPDPEATVKELYRLLKPGGKLIFWEHHRNSDWLTAAVQCKPDTKHSAAHREGKVTDGIADVWNPIWKSLIGGCNMTRSMRAIVATAGEWENLDSIEGDELPSSMLPRVWGVLVKPKQT</sequence>
<evidence type="ECO:0000313" key="3">
    <source>
        <dbReference type="Proteomes" id="UP000036947"/>
    </source>
</evidence>
<protein>
    <submittedName>
        <fullName evidence="2">Methyltransferase-like protein 7B</fullName>
    </submittedName>
</protein>
<dbReference type="InterPro" id="IPR013216">
    <property type="entry name" value="Methyltransf_11"/>
</dbReference>